<name>A0A8S2G5F0_9BILA</name>
<evidence type="ECO:0000313" key="3">
    <source>
        <dbReference type="Proteomes" id="UP000677228"/>
    </source>
</evidence>
<organism evidence="1 3">
    <name type="scientific">Didymodactylos carnosus</name>
    <dbReference type="NCBI Taxonomy" id="1234261"/>
    <lineage>
        <taxon>Eukaryota</taxon>
        <taxon>Metazoa</taxon>
        <taxon>Spiralia</taxon>
        <taxon>Gnathifera</taxon>
        <taxon>Rotifera</taxon>
        <taxon>Eurotatoria</taxon>
        <taxon>Bdelloidea</taxon>
        <taxon>Philodinida</taxon>
        <taxon>Philodinidae</taxon>
        <taxon>Didymodactylos</taxon>
    </lineage>
</organism>
<proteinExistence type="predicted"/>
<sequence length="79" mass="8988">KTEYTDKVLNFEQEDGAALEPKEGQYYSITLSNDPNAKNIETLIEIEHDDGVNLAFHGDWPKYGHFPGAAREHQPLEDE</sequence>
<evidence type="ECO:0000313" key="2">
    <source>
        <dbReference type="EMBL" id="CAF4463196.1"/>
    </source>
</evidence>
<gene>
    <name evidence="1" type="ORF">OVA965_LOCUS43901</name>
    <name evidence="2" type="ORF">TMI583_LOCUS46352</name>
</gene>
<dbReference type="Proteomes" id="UP000682733">
    <property type="component" value="Unassembled WGS sequence"/>
</dbReference>
<comment type="caution">
    <text evidence="1">The sequence shown here is derived from an EMBL/GenBank/DDBJ whole genome shotgun (WGS) entry which is preliminary data.</text>
</comment>
<reference evidence="1" key="1">
    <citation type="submission" date="2021-02" db="EMBL/GenBank/DDBJ databases">
        <authorList>
            <person name="Nowell W R."/>
        </authorList>
    </citation>
    <scope>NUCLEOTIDE SEQUENCE</scope>
</reference>
<evidence type="ECO:0000313" key="1">
    <source>
        <dbReference type="EMBL" id="CAF1633933.1"/>
    </source>
</evidence>
<protein>
    <submittedName>
        <fullName evidence="1">Uncharacterized protein</fullName>
    </submittedName>
</protein>
<dbReference type="EMBL" id="CAJOBA010085887">
    <property type="protein sequence ID" value="CAF4463196.1"/>
    <property type="molecule type" value="Genomic_DNA"/>
</dbReference>
<dbReference type="AlphaFoldDB" id="A0A8S2G5F0"/>
<dbReference type="EMBL" id="CAJNOK010059914">
    <property type="protein sequence ID" value="CAF1633933.1"/>
    <property type="molecule type" value="Genomic_DNA"/>
</dbReference>
<accession>A0A8S2G5F0</accession>
<dbReference type="Proteomes" id="UP000677228">
    <property type="component" value="Unassembled WGS sequence"/>
</dbReference>
<feature type="non-terminal residue" evidence="1">
    <location>
        <position position="1"/>
    </location>
</feature>